<evidence type="ECO:0000259" key="16">
    <source>
        <dbReference type="PROSITE" id="PS51184"/>
    </source>
</evidence>
<evidence type="ECO:0000256" key="12">
    <source>
        <dbReference type="ARBA" id="ARBA00025670"/>
    </source>
</evidence>
<comment type="similarity">
    <text evidence="2">Belongs to the ROX family. NO66 subfamily.</text>
</comment>
<keyword evidence="5" id="KW-0156">Chromatin regulator</keyword>
<keyword evidence="9 14" id="KW-0805">Transcription regulation</keyword>
<dbReference type="GO" id="GO:0005730">
    <property type="term" value="C:nucleolus"/>
    <property type="evidence" value="ECO:0007669"/>
    <property type="project" value="TreeGrafter"/>
</dbReference>
<evidence type="ECO:0000256" key="1">
    <source>
        <dbReference type="ARBA" id="ARBA00004123"/>
    </source>
</evidence>
<dbReference type="Pfam" id="PF21233">
    <property type="entry name" value="WHD_RIOX1"/>
    <property type="match status" value="1"/>
</dbReference>
<evidence type="ECO:0000256" key="10">
    <source>
        <dbReference type="ARBA" id="ARBA00023163"/>
    </source>
</evidence>
<evidence type="ECO:0000256" key="6">
    <source>
        <dbReference type="ARBA" id="ARBA00022964"/>
    </source>
</evidence>
<dbReference type="Gene3D" id="2.60.120.650">
    <property type="entry name" value="Cupin"/>
    <property type="match status" value="1"/>
</dbReference>
<feature type="domain" description="JmjC" evidence="16">
    <location>
        <begin position="375"/>
        <end position="520"/>
    </location>
</feature>
<keyword evidence="8 14" id="KW-0408">Iron</keyword>
<dbReference type="GO" id="GO:0032453">
    <property type="term" value="F:histone H3K4 demethylase activity"/>
    <property type="evidence" value="ECO:0007669"/>
    <property type="project" value="TreeGrafter"/>
</dbReference>
<dbReference type="PANTHER" id="PTHR13096">
    <property type="entry name" value="MINA53 MYC INDUCED NUCLEAR ANTIGEN"/>
    <property type="match status" value="1"/>
</dbReference>
<dbReference type="PANTHER" id="PTHR13096:SF8">
    <property type="entry name" value="RIBOSOMAL OXYGENASE 1"/>
    <property type="match status" value="1"/>
</dbReference>
<sequence>MKISKEPVSAFAVYSEKFKQKKKSKPVIENGVKKINKTKKLGSDLKMRQMKEIGAILKHLADKSNVANNEIVKNITETNSKIKLKHSKNASQQEKSPFNFTETVSSNTTNNFSISLNKPSKKATKTMKLSKESDDNKGLKTFDENDKSVSIEQNIQLGPYLNKSFENGINGLSKHNEAKTGKPSKKCKAGKPNNLLYPKKTCNDRENSSSKVKKMKLKKTKDITSNNVSSLRNNGKKENLVLKKKSGFKTKLPEINEFVVKNKKDDSQERDCMDQKNSILAGESLFEWLIFPISQQDFMRQNWEKRPLLIQRENNRNYFSEVLSTPAIDAMLRENVVCFTKHLDITSYTDGVRETHNVSGRAQPNLVWDFYSNGCSVRLLNPQAFLPKIHALNATLQDYFGCFVGANVYLTPPNSQGFAPHYDDIEAFVLQIEGKKHWKVYPPRNDKEVLPRFSSPNFSQEEIGEPILDVTLEPGDLLYFPRGFIHQASTVEGEHSLHITLSAYQKTAWVDLLEKTLPLALKKAAAEDVEFRRGLPRDYLNIEHRGGDVEKKAFTDTAKQLVARLGHFLSLSLGAGVDQMGAQFMHDALPPVLTSEEKEKSSLGGGLRMEENGKLVNRVEFDMDTKVKLVRANICRLAEEEDEVRLYHCLDNPLEYHADEPQFLVLHPEGIPAITHLFRSYPAYVQVQRLPVDNKEALLPLISDLWDAGLLVAKQLQTSPQDD</sequence>
<keyword evidence="11 14" id="KW-0539">Nucleus</keyword>
<keyword evidence="4 14" id="KW-0479">Metal-binding</keyword>
<evidence type="ECO:0000256" key="9">
    <source>
        <dbReference type="ARBA" id="ARBA00023015"/>
    </source>
</evidence>
<organism evidence="18">
    <name type="scientific">Homalodisca liturata</name>
    <dbReference type="NCBI Taxonomy" id="320908"/>
    <lineage>
        <taxon>Eukaryota</taxon>
        <taxon>Metazoa</taxon>
        <taxon>Ecdysozoa</taxon>
        <taxon>Arthropoda</taxon>
        <taxon>Hexapoda</taxon>
        <taxon>Insecta</taxon>
        <taxon>Pterygota</taxon>
        <taxon>Neoptera</taxon>
        <taxon>Paraneoptera</taxon>
        <taxon>Hemiptera</taxon>
        <taxon>Auchenorrhyncha</taxon>
        <taxon>Membracoidea</taxon>
        <taxon>Cicadellidae</taxon>
        <taxon>Cicadellinae</taxon>
        <taxon>Proconiini</taxon>
        <taxon>Homalodisca</taxon>
    </lineage>
</organism>
<dbReference type="FunFam" id="2.60.120.650:FF:000013">
    <property type="entry name" value="Ribosomal oxygenase 1"/>
    <property type="match status" value="1"/>
</dbReference>
<dbReference type="EC" id="1.14.11.27" evidence="14"/>
<dbReference type="InterPro" id="IPR049043">
    <property type="entry name" value="WHD_RIOX1"/>
</dbReference>
<evidence type="ECO:0000256" key="2">
    <source>
        <dbReference type="ARBA" id="ARBA00010309"/>
    </source>
</evidence>
<comment type="catalytic activity">
    <reaction evidence="13 14">
        <text>N(6),N(6)-dimethyl-L-lysyl(36)-[histone H3] + 2 2-oxoglutarate + 2 O2 = L-lysyl(36)-[histone H3] + 2 formaldehyde + 2 succinate + 2 CO2</text>
        <dbReference type="Rhea" id="RHEA:42032"/>
        <dbReference type="Rhea" id="RHEA-COMP:9785"/>
        <dbReference type="Rhea" id="RHEA-COMP:9787"/>
        <dbReference type="ChEBI" id="CHEBI:15379"/>
        <dbReference type="ChEBI" id="CHEBI:16526"/>
        <dbReference type="ChEBI" id="CHEBI:16810"/>
        <dbReference type="ChEBI" id="CHEBI:16842"/>
        <dbReference type="ChEBI" id="CHEBI:29969"/>
        <dbReference type="ChEBI" id="CHEBI:30031"/>
        <dbReference type="ChEBI" id="CHEBI:61976"/>
        <dbReference type="EC" id="1.14.11.27"/>
    </reaction>
</comment>
<evidence type="ECO:0000256" key="7">
    <source>
        <dbReference type="ARBA" id="ARBA00023002"/>
    </source>
</evidence>
<evidence type="ECO:0000256" key="4">
    <source>
        <dbReference type="ARBA" id="ARBA00022723"/>
    </source>
</evidence>
<evidence type="ECO:0000256" key="14">
    <source>
        <dbReference type="RuleBase" id="RU366061"/>
    </source>
</evidence>
<evidence type="ECO:0000256" key="3">
    <source>
        <dbReference type="ARBA" id="ARBA00022491"/>
    </source>
</evidence>
<dbReference type="Gene3D" id="3.90.930.40">
    <property type="match status" value="1"/>
</dbReference>
<evidence type="ECO:0000313" key="18">
    <source>
        <dbReference type="EMBL" id="JAS94570.1"/>
    </source>
</evidence>
<feature type="region of interest" description="Disordered" evidence="15">
    <location>
        <begin position="174"/>
        <end position="195"/>
    </location>
</feature>
<dbReference type="Pfam" id="PF08007">
    <property type="entry name" value="JmjC_2"/>
    <property type="match status" value="1"/>
</dbReference>
<dbReference type="InterPro" id="IPR039994">
    <property type="entry name" value="NO66-like"/>
</dbReference>
<evidence type="ECO:0000256" key="11">
    <source>
        <dbReference type="ARBA" id="ARBA00023242"/>
    </source>
</evidence>
<dbReference type="PROSITE" id="PS51184">
    <property type="entry name" value="JMJC"/>
    <property type="match status" value="1"/>
</dbReference>
<dbReference type="Gene3D" id="1.10.10.1500">
    <property type="entry name" value="JmjC domain-containing ribosomal oxygenase (ROX), dimer domain"/>
    <property type="match status" value="1"/>
</dbReference>
<dbReference type="FunFam" id="3.90.930.40:FF:000001">
    <property type="entry name" value="ribosomal oxygenase 1 isoform X1"/>
    <property type="match status" value="1"/>
</dbReference>
<keyword evidence="7 14" id="KW-0560">Oxidoreductase</keyword>
<comment type="cofactor">
    <cofactor evidence="14">
        <name>Fe(2+)</name>
        <dbReference type="ChEBI" id="CHEBI:29033"/>
    </cofactor>
    <text evidence="14">Binds 1 Fe(2+) ion per subunit.</text>
</comment>
<dbReference type="SUPFAM" id="SSF51197">
    <property type="entry name" value="Clavaminate synthase-like"/>
    <property type="match status" value="1"/>
</dbReference>
<comment type="function">
    <text evidence="12">Oxygenase that can act as both a histone lysine demethylase and a ribosomal histidine hydroxylase. Specifically demethylates 'Lys-4' (H3K4me) and 'Lys-36' (H3K36me) of histone H3, thereby playing a central role in histone code.</text>
</comment>
<keyword evidence="6 14" id="KW-0223">Dioxygenase</keyword>
<evidence type="ECO:0000256" key="5">
    <source>
        <dbReference type="ARBA" id="ARBA00022853"/>
    </source>
</evidence>
<evidence type="ECO:0000313" key="17">
    <source>
        <dbReference type="EMBL" id="JAS86198.1"/>
    </source>
</evidence>
<name>A0A1B6J5X3_9HEMI</name>
<protein>
    <recommendedName>
        <fullName evidence="14">Bifunctional lysine-specific demethylase and histidyl-hydroxylase</fullName>
        <ecNumber evidence="14">1.14.11.27</ecNumber>
    </recommendedName>
</protein>
<keyword evidence="10 14" id="KW-0804">Transcription</keyword>
<dbReference type="GO" id="GO:0140680">
    <property type="term" value="F:histone H3K36me/H3K36me2 demethylase activity"/>
    <property type="evidence" value="ECO:0007669"/>
    <property type="project" value="UniProtKB-EC"/>
</dbReference>
<proteinExistence type="inferred from homology"/>
<accession>A0A1B6J5X3</accession>
<comment type="subcellular location">
    <subcellularLocation>
        <location evidence="1 14">Nucleus</location>
    </subcellularLocation>
</comment>
<reference evidence="18" key="1">
    <citation type="submission" date="2015-11" db="EMBL/GenBank/DDBJ databases">
        <title>De novo transcriptome assembly of four potential Pierce s Disease insect vectors from Arizona vineyards.</title>
        <authorList>
            <person name="Tassone E.E."/>
        </authorList>
    </citation>
    <scope>NUCLEOTIDE SEQUENCE</scope>
</reference>
<dbReference type="InterPro" id="IPR003347">
    <property type="entry name" value="JmjC_dom"/>
</dbReference>
<dbReference type="GO" id="GO:0005506">
    <property type="term" value="F:iron ion binding"/>
    <property type="evidence" value="ECO:0007669"/>
    <property type="project" value="UniProtKB-UniRule"/>
</dbReference>
<gene>
    <name evidence="17" type="ORF">g.20046</name>
    <name evidence="18" type="ORF">g.20048</name>
</gene>
<evidence type="ECO:0000256" key="15">
    <source>
        <dbReference type="SAM" id="MobiDB-lite"/>
    </source>
</evidence>
<dbReference type="EMBL" id="GECU01013136">
    <property type="protein sequence ID" value="JAS94570.1"/>
    <property type="molecule type" value="Transcribed_RNA"/>
</dbReference>
<evidence type="ECO:0000256" key="13">
    <source>
        <dbReference type="ARBA" id="ARBA00047915"/>
    </source>
</evidence>
<dbReference type="AlphaFoldDB" id="A0A1B6J5X3"/>
<keyword evidence="3" id="KW-0678">Repressor</keyword>
<evidence type="ECO:0000256" key="8">
    <source>
        <dbReference type="ARBA" id="ARBA00023004"/>
    </source>
</evidence>
<dbReference type="EMBL" id="GECU01021508">
    <property type="protein sequence ID" value="JAS86198.1"/>
    <property type="molecule type" value="Transcribed_RNA"/>
</dbReference>